<gene>
    <name evidence="5" type="ORF">GCM10009039_05840</name>
</gene>
<name>A0A830F8F9_9EURY</name>
<dbReference type="OrthoDB" id="142679at2157"/>
<comment type="similarity">
    <text evidence="1">Belongs to the HpcH/HpaI aldolase family.</text>
</comment>
<evidence type="ECO:0000259" key="4">
    <source>
        <dbReference type="Pfam" id="PF03328"/>
    </source>
</evidence>
<evidence type="ECO:0000313" key="5">
    <source>
        <dbReference type="EMBL" id="GGL50482.1"/>
    </source>
</evidence>
<evidence type="ECO:0000256" key="1">
    <source>
        <dbReference type="ARBA" id="ARBA00005568"/>
    </source>
</evidence>
<dbReference type="SUPFAM" id="SSF51621">
    <property type="entry name" value="Phosphoenolpyruvate/pyruvate domain"/>
    <property type="match status" value="1"/>
</dbReference>
<dbReference type="InterPro" id="IPR015813">
    <property type="entry name" value="Pyrv/PenolPyrv_kinase-like_dom"/>
</dbReference>
<dbReference type="GO" id="GO:0005737">
    <property type="term" value="C:cytoplasm"/>
    <property type="evidence" value="ECO:0007669"/>
    <property type="project" value="TreeGrafter"/>
</dbReference>
<reference evidence="5" key="1">
    <citation type="journal article" date="2014" name="Int. J. Syst. Evol. Microbiol.">
        <title>Complete genome sequence of Corynebacterium casei LMG S-19264T (=DSM 44701T), isolated from a smear-ripened cheese.</title>
        <authorList>
            <consortium name="US DOE Joint Genome Institute (JGI-PGF)"/>
            <person name="Walter F."/>
            <person name="Albersmeier A."/>
            <person name="Kalinowski J."/>
            <person name="Ruckert C."/>
        </authorList>
    </citation>
    <scope>NUCLEOTIDE SEQUENCE</scope>
    <source>
        <strain evidence="5">JCM 19596</strain>
    </source>
</reference>
<dbReference type="AlphaFoldDB" id="A0A830F8F9"/>
<dbReference type="Proteomes" id="UP000607197">
    <property type="component" value="Unassembled WGS sequence"/>
</dbReference>
<dbReference type="InterPro" id="IPR040442">
    <property type="entry name" value="Pyrv_kinase-like_dom_sf"/>
</dbReference>
<dbReference type="Gene3D" id="3.20.20.60">
    <property type="entry name" value="Phosphoenolpyruvate-binding domains"/>
    <property type="match status" value="1"/>
</dbReference>
<accession>A0A830F8F9</accession>
<proteinExistence type="inferred from homology"/>
<dbReference type="GO" id="GO:0016832">
    <property type="term" value="F:aldehyde-lyase activity"/>
    <property type="evidence" value="ECO:0007669"/>
    <property type="project" value="TreeGrafter"/>
</dbReference>
<feature type="domain" description="HpcH/HpaI aldolase/citrate lyase" evidence="4">
    <location>
        <begin position="27"/>
        <end position="244"/>
    </location>
</feature>
<sequence>MNPRENSLKHILDAGDPAFGVLDNTYTPAAVELLGEFGFDFVWIDLEHAGPSPMDGERLDGLLRAAELTDTELLVRVPAGDPAMVRKVLDAGARNVFLSRADTAADVREAVEAAYFEVDGEPGNRGLAGPRAARYGRAENYPATEDEEVVVGVTLETAAAVENIDDILSVPQLGFVFAGPNDLSVSLGHPGERDHPDVRAAVETIRDSALDHGVPVGNLTAGMDDVIEKVDDGYQVLNVGSTLGALTGQFGDWHDRYENQ</sequence>
<dbReference type="GO" id="GO:0046872">
    <property type="term" value="F:metal ion binding"/>
    <property type="evidence" value="ECO:0007669"/>
    <property type="project" value="UniProtKB-KW"/>
</dbReference>
<evidence type="ECO:0000256" key="3">
    <source>
        <dbReference type="ARBA" id="ARBA00023239"/>
    </source>
</evidence>
<dbReference type="Pfam" id="PF03328">
    <property type="entry name" value="HpcH_HpaI"/>
    <property type="match status" value="1"/>
</dbReference>
<dbReference type="InterPro" id="IPR050251">
    <property type="entry name" value="HpcH-HpaI_aldolase"/>
</dbReference>
<evidence type="ECO:0000313" key="6">
    <source>
        <dbReference type="Proteomes" id="UP000607197"/>
    </source>
</evidence>
<dbReference type="RefSeq" id="WP_188975663.1">
    <property type="nucleotide sequence ID" value="NZ_BMPG01000001.1"/>
</dbReference>
<keyword evidence="2" id="KW-0479">Metal-binding</keyword>
<dbReference type="EMBL" id="BMPG01000001">
    <property type="protein sequence ID" value="GGL50482.1"/>
    <property type="molecule type" value="Genomic_DNA"/>
</dbReference>
<keyword evidence="3" id="KW-0456">Lyase</keyword>
<reference evidence="5" key="2">
    <citation type="submission" date="2020-09" db="EMBL/GenBank/DDBJ databases">
        <authorList>
            <person name="Sun Q."/>
            <person name="Ohkuma M."/>
        </authorList>
    </citation>
    <scope>NUCLEOTIDE SEQUENCE</scope>
    <source>
        <strain evidence="5">JCM 19596</strain>
    </source>
</reference>
<dbReference type="InterPro" id="IPR005000">
    <property type="entry name" value="Aldolase/citrate-lyase_domain"/>
</dbReference>
<dbReference type="PANTHER" id="PTHR30502:SF0">
    <property type="entry name" value="PHOSPHOENOLPYRUVATE CARBOXYLASE FAMILY PROTEIN"/>
    <property type="match status" value="1"/>
</dbReference>
<evidence type="ECO:0000256" key="2">
    <source>
        <dbReference type="ARBA" id="ARBA00022723"/>
    </source>
</evidence>
<dbReference type="PANTHER" id="PTHR30502">
    <property type="entry name" value="2-KETO-3-DEOXY-L-RHAMNONATE ALDOLASE"/>
    <property type="match status" value="1"/>
</dbReference>
<organism evidence="5 6">
    <name type="scientific">Halocalculus aciditolerans</name>
    <dbReference type="NCBI Taxonomy" id="1383812"/>
    <lineage>
        <taxon>Archaea</taxon>
        <taxon>Methanobacteriati</taxon>
        <taxon>Methanobacteriota</taxon>
        <taxon>Stenosarchaea group</taxon>
        <taxon>Halobacteria</taxon>
        <taxon>Halobacteriales</taxon>
        <taxon>Halobacteriaceae</taxon>
        <taxon>Halocalculus</taxon>
    </lineage>
</organism>
<comment type="caution">
    <text evidence="5">The sequence shown here is derived from an EMBL/GenBank/DDBJ whole genome shotgun (WGS) entry which is preliminary data.</text>
</comment>
<keyword evidence="6" id="KW-1185">Reference proteome</keyword>
<protein>
    <submittedName>
        <fullName evidence="5">2,4-dihydroxyhept-2-ene-1,7-dioic acid aldolase</fullName>
    </submittedName>
</protein>